<evidence type="ECO:0000313" key="3">
    <source>
        <dbReference type="Proteomes" id="UP000000657"/>
    </source>
</evidence>
<dbReference type="EMBL" id="CT573213">
    <property type="protein sequence ID" value="CAJ65041.2"/>
    <property type="molecule type" value="Genomic_DNA"/>
</dbReference>
<reference evidence="2 3" key="1">
    <citation type="journal article" date="2007" name="Genome Res.">
        <title>Genome characteristics of facultatively symbiotic Frankia sp. strains reflect host range and host plant biogeography.</title>
        <authorList>
            <person name="Normand P."/>
            <person name="Lapierre P."/>
            <person name="Tisa L.S."/>
            <person name="Gogarten J.P."/>
            <person name="Alloisio N."/>
            <person name="Bagnarol E."/>
            <person name="Bassi C.A."/>
            <person name="Berry A.M."/>
            <person name="Bickhart D.M."/>
            <person name="Choisne N."/>
            <person name="Couloux A."/>
            <person name="Cournoyer B."/>
            <person name="Cruveiller S."/>
            <person name="Daubin V."/>
            <person name="Demange N."/>
            <person name="Francino M.P."/>
            <person name="Goltsman E."/>
            <person name="Huang Y."/>
            <person name="Kopp O.R."/>
            <person name="Labarre L."/>
            <person name="Lapidus A."/>
            <person name="Lavire C."/>
            <person name="Marechal J."/>
            <person name="Martinez M."/>
            <person name="Mastronunzio J.E."/>
            <person name="Mullin B.C."/>
            <person name="Niemann J."/>
            <person name="Pujic P."/>
            <person name="Rawnsley T."/>
            <person name="Rouy Z."/>
            <person name="Schenowitz C."/>
            <person name="Sellstedt A."/>
            <person name="Tavares F."/>
            <person name="Tomkins J.P."/>
            <person name="Vallenet D."/>
            <person name="Valverde C."/>
            <person name="Wall L.G."/>
            <person name="Wang Y."/>
            <person name="Medigue C."/>
            <person name="Benson D.R."/>
        </authorList>
    </citation>
    <scope>NUCLEOTIDE SEQUENCE [LARGE SCALE GENOMIC DNA]</scope>
    <source>
        <strain evidence="3">DSM 45986 / CECT 9034 / ACN14a</strain>
    </source>
</reference>
<organism evidence="2 3">
    <name type="scientific">Frankia alni (strain DSM 45986 / CECT 9034 / ACN14a)</name>
    <dbReference type="NCBI Taxonomy" id="326424"/>
    <lineage>
        <taxon>Bacteria</taxon>
        <taxon>Bacillati</taxon>
        <taxon>Actinomycetota</taxon>
        <taxon>Actinomycetes</taxon>
        <taxon>Frankiales</taxon>
        <taxon>Frankiaceae</taxon>
        <taxon>Frankia</taxon>
    </lineage>
</organism>
<dbReference type="Proteomes" id="UP000000657">
    <property type="component" value="Chromosome"/>
</dbReference>
<evidence type="ECO:0000256" key="1">
    <source>
        <dbReference type="SAM" id="MobiDB-lite"/>
    </source>
</evidence>
<evidence type="ECO:0000313" key="2">
    <source>
        <dbReference type="EMBL" id="CAJ65041.2"/>
    </source>
</evidence>
<dbReference type="STRING" id="326424.FRAAL6418"/>
<accession>Q0RBY9</accession>
<proteinExistence type="predicted"/>
<protein>
    <submittedName>
        <fullName evidence="2">Uncharacterized protein</fullName>
    </submittedName>
</protein>
<gene>
    <name evidence="2" type="ordered locus">FRAAL6418</name>
</gene>
<sequence length="89" mass="9869">MGGRGRTPGNHPTPLGSQGGTLRPKALRHRLVRLLSQQTGDPGGQGTQDPLRNLKIDTLVERPRWQSIAQQRTPPLYRFGHQGPPNVYK</sequence>
<feature type="region of interest" description="Disordered" evidence="1">
    <location>
        <begin position="1"/>
        <end position="25"/>
    </location>
</feature>
<keyword evidence="3" id="KW-1185">Reference proteome</keyword>
<dbReference type="AlphaFoldDB" id="Q0RBY9"/>
<dbReference type="HOGENOM" id="CLU_2450290_0_0_11"/>
<dbReference type="KEGG" id="fal:FRAAL6418"/>
<feature type="region of interest" description="Disordered" evidence="1">
    <location>
        <begin position="65"/>
        <end position="89"/>
    </location>
</feature>
<name>Q0RBY9_FRAAA</name>